<evidence type="ECO:0000313" key="1">
    <source>
        <dbReference type="EMBL" id="GGF33350.1"/>
    </source>
</evidence>
<sequence>MRFATIGRMASLLGGDLGIEASARDNPVLPVGFPPDHMRRVYFLIQSILDV</sequence>
<comment type="caution">
    <text evidence="1">The sequence shown here is derived from an EMBL/GenBank/DDBJ whole genome shotgun (WGS) entry which is preliminary data.</text>
</comment>
<dbReference type="EMBL" id="BMJQ01000012">
    <property type="protein sequence ID" value="GGF33350.1"/>
    <property type="molecule type" value="Genomic_DNA"/>
</dbReference>
<reference evidence="1" key="1">
    <citation type="journal article" date="2014" name="Int. J. Syst. Evol. Microbiol.">
        <title>Complete genome sequence of Corynebacterium casei LMG S-19264T (=DSM 44701T), isolated from a smear-ripened cheese.</title>
        <authorList>
            <consortium name="US DOE Joint Genome Institute (JGI-PGF)"/>
            <person name="Walter F."/>
            <person name="Albersmeier A."/>
            <person name="Kalinowski J."/>
            <person name="Ruckert C."/>
        </authorList>
    </citation>
    <scope>NUCLEOTIDE SEQUENCE</scope>
    <source>
        <strain evidence="1">CGMCC 1.15725</strain>
    </source>
</reference>
<gene>
    <name evidence="1" type="ORF">GCM10011611_44470</name>
</gene>
<organism evidence="1 2">
    <name type="scientific">Aliidongia dinghuensis</name>
    <dbReference type="NCBI Taxonomy" id="1867774"/>
    <lineage>
        <taxon>Bacteria</taxon>
        <taxon>Pseudomonadati</taxon>
        <taxon>Pseudomonadota</taxon>
        <taxon>Alphaproteobacteria</taxon>
        <taxon>Rhodospirillales</taxon>
        <taxon>Dongiaceae</taxon>
        <taxon>Aliidongia</taxon>
    </lineage>
</organism>
<proteinExistence type="predicted"/>
<dbReference type="AlphaFoldDB" id="A0A8J2YYR4"/>
<accession>A0A8J2YYR4</accession>
<keyword evidence="2" id="KW-1185">Reference proteome</keyword>
<reference evidence="1" key="2">
    <citation type="submission" date="2020-09" db="EMBL/GenBank/DDBJ databases">
        <authorList>
            <person name="Sun Q."/>
            <person name="Zhou Y."/>
        </authorList>
    </citation>
    <scope>NUCLEOTIDE SEQUENCE</scope>
    <source>
        <strain evidence="1">CGMCC 1.15725</strain>
    </source>
</reference>
<evidence type="ECO:0000313" key="2">
    <source>
        <dbReference type="Proteomes" id="UP000646365"/>
    </source>
</evidence>
<name>A0A8J2YYR4_9PROT</name>
<dbReference type="Proteomes" id="UP000646365">
    <property type="component" value="Unassembled WGS sequence"/>
</dbReference>
<protein>
    <submittedName>
        <fullName evidence="1">Uncharacterized protein</fullName>
    </submittedName>
</protein>